<dbReference type="RefSeq" id="WP_281092345.1">
    <property type="nucleotide sequence ID" value="NZ_JARYZI010000001.1"/>
</dbReference>
<gene>
    <name evidence="2" type="ORF">QE109_00220</name>
</gene>
<dbReference type="CDD" id="cd07713">
    <property type="entry name" value="DHPS-like_MBL-fold"/>
    <property type="match status" value="1"/>
</dbReference>
<dbReference type="InterPro" id="IPR052926">
    <property type="entry name" value="Metallo-beta-lactamase_dom"/>
</dbReference>
<keyword evidence="3" id="KW-1185">Reference proteome</keyword>
<dbReference type="SUPFAM" id="SSF56281">
    <property type="entry name" value="Metallo-hydrolase/oxidoreductase"/>
    <property type="match status" value="1"/>
</dbReference>
<organism evidence="2 3">
    <name type="scientific">Fusibacter bizertensis</name>
    <dbReference type="NCBI Taxonomy" id="1488331"/>
    <lineage>
        <taxon>Bacteria</taxon>
        <taxon>Bacillati</taxon>
        <taxon>Bacillota</taxon>
        <taxon>Clostridia</taxon>
        <taxon>Eubacteriales</taxon>
        <taxon>Eubacteriales Family XII. Incertae Sedis</taxon>
        <taxon>Fusibacter</taxon>
    </lineage>
</organism>
<comment type="caution">
    <text evidence="2">The sequence shown here is derived from an EMBL/GenBank/DDBJ whole genome shotgun (WGS) entry which is preliminary data.</text>
</comment>
<evidence type="ECO:0000313" key="2">
    <source>
        <dbReference type="EMBL" id="MDH8676543.1"/>
    </source>
</evidence>
<dbReference type="InterPro" id="IPR036866">
    <property type="entry name" value="RibonucZ/Hydroxyglut_hydro"/>
</dbReference>
<name>A0ABT6N7Z2_9FIRM</name>
<sequence length="272" mass="31261">MELVTLVDNLVYGEGLIGEHGSSFLIKTKGKKILFDTGQTNALISNAMYLAEDLTDVDYVILSHGHYDHCGGLEAFLEINHTATIYLKPKAFNEKISIRENIEHFVGFKLKKAITEYPNTFMLIEEDIQLANGIEIIANIHTYTHDLVDTSRFFVKDHTNLVQDQFNDELFLFITEGENAFLFTGCSHKGILNILKTAYEKNAHKDIQYVFGGMHFNGELLRHLDQYLMQFKHFGIQSFYVNHCTGIDGYFRLRLKFPQKVNYAFTGFHVEL</sequence>
<evidence type="ECO:0000313" key="3">
    <source>
        <dbReference type="Proteomes" id="UP001158045"/>
    </source>
</evidence>
<evidence type="ECO:0000259" key="1">
    <source>
        <dbReference type="SMART" id="SM00849"/>
    </source>
</evidence>
<dbReference type="Proteomes" id="UP001158045">
    <property type="component" value="Unassembled WGS sequence"/>
</dbReference>
<dbReference type="InterPro" id="IPR001279">
    <property type="entry name" value="Metallo-B-lactamas"/>
</dbReference>
<dbReference type="InterPro" id="IPR041712">
    <property type="entry name" value="DHPS-like_MBL-fold"/>
</dbReference>
<accession>A0ABT6N7Z2</accession>
<dbReference type="SMART" id="SM00849">
    <property type="entry name" value="Lactamase_B"/>
    <property type="match status" value="1"/>
</dbReference>
<feature type="domain" description="Metallo-beta-lactamase" evidence="1">
    <location>
        <begin position="20"/>
        <end position="214"/>
    </location>
</feature>
<dbReference type="PANTHER" id="PTHR13754:SF13">
    <property type="entry name" value="METALLO-BETA-LACTAMASE SUPERFAMILY PROTEIN (AFU_ORTHOLOGUE AFUA_3G07630)"/>
    <property type="match status" value="1"/>
</dbReference>
<dbReference type="PANTHER" id="PTHR13754">
    <property type="entry name" value="METALLO-BETA-LACTAMASE SUPERFAMILY PROTEIN"/>
    <property type="match status" value="1"/>
</dbReference>
<dbReference type="Pfam" id="PF00753">
    <property type="entry name" value="Lactamase_B"/>
    <property type="match status" value="1"/>
</dbReference>
<protein>
    <submittedName>
        <fullName evidence="2">MBL fold metallo-hydrolase</fullName>
    </submittedName>
</protein>
<proteinExistence type="predicted"/>
<dbReference type="EMBL" id="JARYZI010000001">
    <property type="protein sequence ID" value="MDH8676543.1"/>
    <property type="molecule type" value="Genomic_DNA"/>
</dbReference>
<reference evidence="2 3" key="1">
    <citation type="submission" date="2023-04" db="EMBL/GenBank/DDBJ databases">
        <title>Fusibacter bizertensis strain WBS, isolated from littoral bottom sediments of the Arctic seas - biochemical and genomic analysis.</title>
        <authorList>
            <person name="Brioukhanov A.L."/>
        </authorList>
    </citation>
    <scope>NUCLEOTIDE SEQUENCE [LARGE SCALE GENOMIC DNA]</scope>
    <source>
        <strain evidence="2 3">WBS</strain>
    </source>
</reference>
<dbReference type="Gene3D" id="3.60.15.10">
    <property type="entry name" value="Ribonuclease Z/Hydroxyacylglutathione hydrolase-like"/>
    <property type="match status" value="1"/>
</dbReference>